<dbReference type="PANTHER" id="PTHR16318">
    <property type="entry name" value="GAMMA-SECRETASE SUBUNIT PEN-2"/>
    <property type="match status" value="1"/>
</dbReference>
<dbReference type="STRING" id="1314790.A0A1Y1Y551"/>
<keyword evidence="3 7" id="KW-0812">Transmembrane</keyword>
<evidence type="ECO:0000256" key="7">
    <source>
        <dbReference type="SAM" id="Phobius"/>
    </source>
</evidence>
<reference evidence="8 9" key="1">
    <citation type="submission" date="2016-07" db="EMBL/GenBank/DDBJ databases">
        <title>Pervasive Adenine N6-methylation of Active Genes in Fungi.</title>
        <authorList>
            <consortium name="DOE Joint Genome Institute"/>
            <person name="Mondo S.J."/>
            <person name="Dannebaum R.O."/>
            <person name="Kuo R.C."/>
            <person name="Labutti K."/>
            <person name="Haridas S."/>
            <person name="Kuo A."/>
            <person name="Salamov A."/>
            <person name="Ahrendt S.R."/>
            <person name="Lipzen A."/>
            <person name="Sullivan W."/>
            <person name="Andreopoulos W.B."/>
            <person name="Clum A."/>
            <person name="Lindquist E."/>
            <person name="Daum C."/>
            <person name="Ramamoorthy G.K."/>
            <person name="Gryganskyi A."/>
            <person name="Culley D."/>
            <person name="Magnuson J.K."/>
            <person name="James T.Y."/>
            <person name="O'Malley M.A."/>
            <person name="Stajich J.E."/>
            <person name="Spatafora J.W."/>
            <person name="Visel A."/>
            <person name="Grigoriev I.V."/>
        </authorList>
    </citation>
    <scope>NUCLEOTIDE SEQUENCE [LARGE SCALE GENOMIC DNA]</scope>
    <source>
        <strain evidence="8 9">CBS 931.73</strain>
    </source>
</reference>
<dbReference type="Proteomes" id="UP000193498">
    <property type="component" value="Unassembled WGS sequence"/>
</dbReference>
<keyword evidence="5 7" id="KW-1133">Transmembrane helix</keyword>
<feature type="transmembrane region" description="Helical" evidence="7">
    <location>
        <begin position="54"/>
        <end position="78"/>
    </location>
</feature>
<dbReference type="EMBL" id="MCFE01000256">
    <property type="protein sequence ID" value="ORX92856.1"/>
    <property type="molecule type" value="Genomic_DNA"/>
</dbReference>
<comment type="subcellular location">
    <subcellularLocation>
        <location evidence="1">Membrane</location>
        <topology evidence="1">Multi-pass membrane protein</topology>
    </subcellularLocation>
</comment>
<keyword evidence="6 7" id="KW-0472">Membrane</keyword>
<dbReference type="GO" id="GO:0070765">
    <property type="term" value="C:gamma-secretase complex"/>
    <property type="evidence" value="ECO:0007669"/>
    <property type="project" value="TreeGrafter"/>
</dbReference>
<evidence type="ECO:0008006" key="10">
    <source>
        <dbReference type="Google" id="ProtNLM"/>
    </source>
</evidence>
<evidence type="ECO:0000256" key="1">
    <source>
        <dbReference type="ARBA" id="ARBA00004141"/>
    </source>
</evidence>
<dbReference type="OrthoDB" id="524898at2759"/>
<dbReference type="Pfam" id="PF10251">
    <property type="entry name" value="PEN-2"/>
    <property type="match status" value="1"/>
</dbReference>
<dbReference type="InParanoid" id="A0A1Y1Y551"/>
<evidence type="ECO:0000256" key="6">
    <source>
        <dbReference type="ARBA" id="ARBA00023136"/>
    </source>
</evidence>
<evidence type="ECO:0000313" key="9">
    <source>
        <dbReference type="Proteomes" id="UP000193498"/>
    </source>
</evidence>
<name>A0A1Y1Y551_9FUNG</name>
<gene>
    <name evidence="8" type="ORF">K493DRAFT_316337</name>
</gene>
<feature type="transmembrane region" description="Helical" evidence="7">
    <location>
        <begin position="20"/>
        <end position="42"/>
    </location>
</feature>
<comment type="caution">
    <text evidence="8">The sequence shown here is derived from an EMBL/GenBank/DDBJ whole genome shotgun (WGS) entry which is preliminary data.</text>
</comment>
<evidence type="ECO:0000313" key="8">
    <source>
        <dbReference type="EMBL" id="ORX92856.1"/>
    </source>
</evidence>
<evidence type="ECO:0000256" key="2">
    <source>
        <dbReference type="ARBA" id="ARBA00009607"/>
    </source>
</evidence>
<dbReference type="AlphaFoldDB" id="A0A1Y1Y551"/>
<keyword evidence="9" id="KW-1185">Reference proteome</keyword>
<keyword evidence="4" id="KW-0914">Notch signaling pathway</keyword>
<evidence type="ECO:0000256" key="4">
    <source>
        <dbReference type="ARBA" id="ARBA00022976"/>
    </source>
</evidence>
<evidence type="ECO:0000256" key="5">
    <source>
        <dbReference type="ARBA" id="ARBA00022989"/>
    </source>
</evidence>
<dbReference type="InterPro" id="IPR019379">
    <property type="entry name" value="Gamma_Secretase_Asp_P_PEN2"/>
</dbReference>
<dbReference type="PANTHER" id="PTHR16318:SF0">
    <property type="entry name" value="GAMMA-SECRETASE SUBUNIT PEN-2"/>
    <property type="match status" value="1"/>
</dbReference>
<proteinExistence type="inferred from homology"/>
<evidence type="ECO:0000256" key="3">
    <source>
        <dbReference type="ARBA" id="ARBA00022692"/>
    </source>
</evidence>
<sequence>MSSLDKLKNHEIVSISRKMFYGGFAFLPWLWLVNFIYFRPAINRADMNPVLRKYVYGSLVGASVWLAILVAWLSVFLIHRDSWNQLGEKLTVVIPKG</sequence>
<comment type="similarity">
    <text evidence="2">Belongs to the PEN-2 family.</text>
</comment>
<organism evidence="8 9">
    <name type="scientific">Basidiobolus meristosporus CBS 931.73</name>
    <dbReference type="NCBI Taxonomy" id="1314790"/>
    <lineage>
        <taxon>Eukaryota</taxon>
        <taxon>Fungi</taxon>
        <taxon>Fungi incertae sedis</taxon>
        <taxon>Zoopagomycota</taxon>
        <taxon>Entomophthoromycotina</taxon>
        <taxon>Basidiobolomycetes</taxon>
        <taxon>Basidiobolales</taxon>
        <taxon>Basidiobolaceae</taxon>
        <taxon>Basidiobolus</taxon>
    </lineage>
</organism>
<protein>
    <recommendedName>
        <fullName evidence="10">Gamma-secretase subunit PEN-2</fullName>
    </recommendedName>
</protein>
<accession>A0A1Y1Y551</accession>